<proteinExistence type="predicted"/>
<dbReference type="Proteomes" id="UP001302349">
    <property type="component" value="Chromosome"/>
</dbReference>
<keyword evidence="4" id="KW-0411">Iron-sulfur</keyword>
<accession>A0ABZ0IN74</accession>
<dbReference type="InterPro" id="IPR017941">
    <property type="entry name" value="Rieske_2Fe-2S"/>
</dbReference>
<dbReference type="Gene3D" id="2.102.10.10">
    <property type="entry name" value="Rieske [2Fe-2S] iron-sulphur domain"/>
    <property type="match status" value="1"/>
</dbReference>
<evidence type="ECO:0000313" key="7">
    <source>
        <dbReference type="Proteomes" id="UP001302349"/>
    </source>
</evidence>
<sequence length="141" mass="15593">MSRLASVFGVLAVVLIFAQCSESNTGPNIPPKIVNIEINLSNLQYQSLRQVGGFVYLSGGNKGLIVYRQSQSEYRVWDRICTYGPGKECEVVTMNSSGFYMEDLCCKSTFDLDGYPTAGPAKYPLVEYRAVSDGTFLYISN</sequence>
<evidence type="ECO:0000256" key="1">
    <source>
        <dbReference type="ARBA" id="ARBA00022714"/>
    </source>
</evidence>
<protein>
    <recommendedName>
        <fullName evidence="5">Rieske domain-containing protein</fullName>
    </recommendedName>
</protein>
<evidence type="ECO:0000256" key="3">
    <source>
        <dbReference type="ARBA" id="ARBA00023004"/>
    </source>
</evidence>
<dbReference type="RefSeq" id="WP_317489190.1">
    <property type="nucleotide sequence ID" value="NZ_CP136051.1"/>
</dbReference>
<keyword evidence="3" id="KW-0408">Iron</keyword>
<dbReference type="InterPro" id="IPR036922">
    <property type="entry name" value="Rieske_2Fe-2S_sf"/>
</dbReference>
<evidence type="ECO:0000313" key="6">
    <source>
        <dbReference type="EMBL" id="WOK06469.1"/>
    </source>
</evidence>
<dbReference type="PROSITE" id="PS51296">
    <property type="entry name" value="RIESKE"/>
    <property type="match status" value="1"/>
</dbReference>
<dbReference type="SUPFAM" id="SSF50022">
    <property type="entry name" value="ISP domain"/>
    <property type="match status" value="1"/>
</dbReference>
<evidence type="ECO:0000256" key="2">
    <source>
        <dbReference type="ARBA" id="ARBA00022723"/>
    </source>
</evidence>
<name>A0ABZ0IN74_9BACT</name>
<evidence type="ECO:0000256" key="4">
    <source>
        <dbReference type="ARBA" id="ARBA00023014"/>
    </source>
</evidence>
<keyword evidence="1" id="KW-0001">2Fe-2S</keyword>
<keyword evidence="7" id="KW-1185">Reference proteome</keyword>
<gene>
    <name evidence="6" type="ORF">RT717_25675</name>
</gene>
<evidence type="ECO:0000259" key="5">
    <source>
        <dbReference type="PROSITE" id="PS51296"/>
    </source>
</evidence>
<feature type="domain" description="Rieske" evidence="5">
    <location>
        <begin position="41"/>
        <end position="139"/>
    </location>
</feature>
<keyword evidence="2" id="KW-0479">Metal-binding</keyword>
<organism evidence="6 7">
    <name type="scientific">Imperialibacter roseus</name>
    <dbReference type="NCBI Taxonomy" id="1324217"/>
    <lineage>
        <taxon>Bacteria</taxon>
        <taxon>Pseudomonadati</taxon>
        <taxon>Bacteroidota</taxon>
        <taxon>Cytophagia</taxon>
        <taxon>Cytophagales</taxon>
        <taxon>Flammeovirgaceae</taxon>
        <taxon>Imperialibacter</taxon>
    </lineage>
</organism>
<dbReference type="EMBL" id="CP136051">
    <property type="protein sequence ID" value="WOK06469.1"/>
    <property type="molecule type" value="Genomic_DNA"/>
</dbReference>
<reference evidence="6 7" key="1">
    <citation type="journal article" date="2023" name="Microbiol. Resour. Announc.">
        <title>Complete Genome Sequence of Imperialibacter roseus strain P4T.</title>
        <authorList>
            <person name="Tizabi D.R."/>
            <person name="Bachvaroff T."/>
            <person name="Hill R.T."/>
        </authorList>
    </citation>
    <scope>NUCLEOTIDE SEQUENCE [LARGE SCALE GENOMIC DNA]</scope>
    <source>
        <strain evidence="6 7">P4T</strain>
    </source>
</reference>